<dbReference type="InterPro" id="IPR036878">
    <property type="entry name" value="Glu_permease_IIB"/>
</dbReference>
<dbReference type="CDD" id="cd00212">
    <property type="entry name" value="PTS_IIB_glc"/>
    <property type="match status" value="1"/>
</dbReference>
<name>B0MGY2_ANACD</name>
<feature type="transmembrane region" description="Helical" evidence="12">
    <location>
        <begin position="153"/>
        <end position="173"/>
    </location>
</feature>
<keyword evidence="9 12" id="KW-1133">Transmembrane helix</keyword>
<dbReference type="GO" id="GO:0008982">
    <property type="term" value="F:protein-N(PI)-phosphohistidine-sugar phosphotransferase activity"/>
    <property type="evidence" value="ECO:0007669"/>
    <property type="project" value="InterPro"/>
</dbReference>
<feature type="active site" description="Phosphocysteine intermediate; for EIIB activity" evidence="11">
    <location>
        <position position="31"/>
    </location>
</feature>
<dbReference type="GO" id="GO:0005886">
    <property type="term" value="C:plasma membrane"/>
    <property type="evidence" value="ECO:0007669"/>
    <property type="project" value="UniProtKB-SubCell"/>
</dbReference>
<keyword evidence="2" id="KW-0813">Transport</keyword>
<evidence type="ECO:0000256" key="8">
    <source>
        <dbReference type="ARBA" id="ARBA00022777"/>
    </source>
</evidence>
<evidence type="ECO:0000256" key="5">
    <source>
        <dbReference type="ARBA" id="ARBA00022679"/>
    </source>
</evidence>
<evidence type="ECO:0000256" key="9">
    <source>
        <dbReference type="ARBA" id="ARBA00022989"/>
    </source>
</evidence>
<dbReference type="PANTHER" id="PTHR30175:SF1">
    <property type="entry name" value="PTS SYSTEM ARBUTIN-, CELLOBIOSE-, AND SALICIN-SPECIFIC EIIBC COMPONENT-RELATED"/>
    <property type="match status" value="1"/>
</dbReference>
<dbReference type="Pfam" id="PF00367">
    <property type="entry name" value="PTS_EIIB"/>
    <property type="match status" value="1"/>
</dbReference>
<feature type="transmembrane region" description="Helical" evidence="12">
    <location>
        <begin position="253"/>
        <end position="274"/>
    </location>
</feature>
<proteinExistence type="predicted"/>
<evidence type="ECO:0000313" key="16">
    <source>
        <dbReference type="Proteomes" id="UP000004935"/>
    </source>
</evidence>
<comment type="subcellular location">
    <subcellularLocation>
        <location evidence="1">Cell membrane</location>
        <topology evidence="1">Multi-pass membrane protein</topology>
    </subcellularLocation>
</comment>
<feature type="transmembrane region" description="Helical" evidence="12">
    <location>
        <begin position="113"/>
        <end position="141"/>
    </location>
</feature>
<dbReference type="eggNOG" id="COG1263">
    <property type="taxonomic scope" value="Bacteria"/>
</dbReference>
<evidence type="ECO:0000256" key="11">
    <source>
        <dbReference type="PROSITE-ProRule" id="PRU00421"/>
    </source>
</evidence>
<dbReference type="Gene3D" id="3.30.1360.60">
    <property type="entry name" value="Glucose permease domain IIB"/>
    <property type="match status" value="1"/>
</dbReference>
<keyword evidence="3" id="KW-1003">Cell membrane</keyword>
<dbReference type="PROSITE" id="PS01035">
    <property type="entry name" value="PTS_EIIB_TYPE_1_CYS"/>
    <property type="match status" value="1"/>
</dbReference>
<dbReference type="PANTHER" id="PTHR30175">
    <property type="entry name" value="PHOSPHOTRANSFERASE SYSTEM TRANSPORT PROTEIN"/>
    <property type="match status" value="1"/>
</dbReference>
<feature type="transmembrane region" description="Helical" evidence="12">
    <location>
        <begin position="224"/>
        <end position="241"/>
    </location>
</feature>
<evidence type="ECO:0000256" key="10">
    <source>
        <dbReference type="ARBA" id="ARBA00023136"/>
    </source>
</evidence>
<evidence type="ECO:0000256" key="12">
    <source>
        <dbReference type="SAM" id="Phobius"/>
    </source>
</evidence>
<dbReference type="FunFam" id="3.30.1360.60:FF:000001">
    <property type="entry name" value="PTS system glucose-specific IIBC component PtsG"/>
    <property type="match status" value="1"/>
</dbReference>
<keyword evidence="10 12" id="KW-0472">Membrane</keyword>
<evidence type="ECO:0000259" key="13">
    <source>
        <dbReference type="PROSITE" id="PS51098"/>
    </source>
</evidence>
<dbReference type="EMBL" id="ABAX03000024">
    <property type="protein sequence ID" value="EDR96596.1"/>
    <property type="molecule type" value="Genomic_DNA"/>
</dbReference>
<evidence type="ECO:0000256" key="3">
    <source>
        <dbReference type="ARBA" id="ARBA00022475"/>
    </source>
</evidence>
<dbReference type="GO" id="GO:0090589">
    <property type="term" value="F:protein-phosphocysteine-trehalose phosphotransferase system transporter activity"/>
    <property type="evidence" value="ECO:0007669"/>
    <property type="project" value="TreeGrafter"/>
</dbReference>
<evidence type="ECO:0000256" key="7">
    <source>
        <dbReference type="ARBA" id="ARBA00022692"/>
    </source>
</evidence>
<feature type="transmembrane region" description="Helical" evidence="12">
    <location>
        <begin position="435"/>
        <end position="456"/>
    </location>
</feature>
<accession>B0MGY2</accession>
<dbReference type="SUPFAM" id="SSF55604">
    <property type="entry name" value="Glucose permease domain IIB"/>
    <property type="match status" value="1"/>
</dbReference>
<dbReference type="HOGENOM" id="CLU_012312_2_0_9"/>
<keyword evidence="8" id="KW-0418">Kinase</keyword>
<keyword evidence="4" id="KW-0762">Sugar transport</keyword>
<dbReference type="GO" id="GO:0015771">
    <property type="term" value="P:trehalose transport"/>
    <property type="evidence" value="ECO:0007669"/>
    <property type="project" value="TreeGrafter"/>
</dbReference>
<dbReference type="InterPro" id="IPR018113">
    <property type="entry name" value="PTrfase_EIIB_Cys"/>
</dbReference>
<evidence type="ECO:0000256" key="1">
    <source>
        <dbReference type="ARBA" id="ARBA00004651"/>
    </source>
</evidence>
<dbReference type="InterPro" id="IPR003352">
    <property type="entry name" value="PTS_EIIC"/>
</dbReference>
<dbReference type="Proteomes" id="UP000004935">
    <property type="component" value="Unassembled WGS sequence"/>
</dbReference>
<keyword evidence="6" id="KW-0598">Phosphotransferase system</keyword>
<feature type="domain" description="PTS EIIC type-1" evidence="14">
    <location>
        <begin position="115"/>
        <end position="470"/>
    </location>
</feature>
<feature type="transmembrane region" description="Helical" evidence="12">
    <location>
        <begin position="294"/>
        <end position="320"/>
    </location>
</feature>
<feature type="transmembrane region" description="Helical" evidence="12">
    <location>
        <begin position="185"/>
        <end position="204"/>
    </location>
</feature>
<reference evidence="15" key="2">
    <citation type="submission" date="2013-11" db="EMBL/GenBank/DDBJ databases">
        <title>Draft genome sequence of Anaerostipes caccae (DSM 14662).</title>
        <authorList>
            <person name="Sudarsanam P."/>
            <person name="Ley R."/>
            <person name="Guruge J."/>
            <person name="Turnbaugh P.J."/>
            <person name="Mahowald M."/>
            <person name="Liep D."/>
            <person name="Gordon J."/>
        </authorList>
    </citation>
    <scope>NUCLEOTIDE SEQUENCE</scope>
    <source>
        <strain evidence="15">DSM 14662</strain>
    </source>
</reference>
<dbReference type="GO" id="GO:0009401">
    <property type="term" value="P:phosphoenolpyruvate-dependent sugar phosphotransferase system"/>
    <property type="evidence" value="ECO:0007669"/>
    <property type="project" value="UniProtKB-KW"/>
</dbReference>
<sequence>MEVNMMSASKLSKNIISNVGGVENINSLTHCVTRLRFVLKEKEKVDKDTIDNLDGVTSSLYSGGQYQVIIGQDVADVFEDIISNYELNGTKKGAADTNQGEDKKSILGRLDQLFSILASIFTPLIPAMQGMGFLKIILVLAKFMGASPESTTYQLVNTLSDSFFYFLPFLVAWSAAERFKANKALALMLTGLLLHPGFMELFKANEQVSFLGINVPNINYTGSILPPILTILLLSYVQKLLNKLLPKLFKTVFSSVIALIITMPIAILIIGPIGNWGGAVLVNLFNSLYQFSPLLSGAVIGGLWQVIIIVGMHWLVLTLIQFPNIDSLGVDRVTVAFAPSIMCQIAAGLAVALKVKNKAVRQNALSLTVTSLLSGGVIEPVMYGVNIKYRKPFYFVLVGGAVGGAITGACGAGITAPVMFGIYTLPAFFGKGFTGLMIGTLVGCSMTFLLTYFFGVDKAIEEKQKKELEAYTAEIV</sequence>
<dbReference type="GO" id="GO:0016301">
    <property type="term" value="F:kinase activity"/>
    <property type="evidence" value="ECO:0007669"/>
    <property type="project" value="UniProtKB-KW"/>
</dbReference>
<dbReference type="Pfam" id="PF02378">
    <property type="entry name" value="PTS_EIIC"/>
    <property type="match status" value="1"/>
</dbReference>
<dbReference type="eggNOG" id="COG1264">
    <property type="taxonomic scope" value="Bacteria"/>
</dbReference>
<feature type="domain" description="PTS EIIB type-1" evidence="13">
    <location>
        <begin position="9"/>
        <end position="91"/>
    </location>
</feature>
<dbReference type="STRING" id="411490.ANACAC_03219"/>
<dbReference type="InterPro" id="IPR001996">
    <property type="entry name" value="PTS_IIB_1"/>
</dbReference>
<reference evidence="15" key="1">
    <citation type="submission" date="2007-11" db="EMBL/GenBank/DDBJ databases">
        <authorList>
            <person name="Fulton L."/>
            <person name="Clifton S."/>
            <person name="Fulton B."/>
            <person name="Xu J."/>
            <person name="Minx P."/>
            <person name="Pepin K.H."/>
            <person name="Johnson M."/>
            <person name="Thiruvilangam P."/>
            <person name="Bhonagiri V."/>
            <person name="Nash W.E."/>
            <person name="Mardis E.R."/>
            <person name="Wilson R.K."/>
        </authorList>
    </citation>
    <scope>NUCLEOTIDE SEQUENCE [LARGE SCALE GENOMIC DNA]</scope>
    <source>
        <strain evidence="15">DSM 14662</strain>
    </source>
</reference>
<evidence type="ECO:0000256" key="4">
    <source>
        <dbReference type="ARBA" id="ARBA00022597"/>
    </source>
</evidence>
<keyword evidence="5" id="KW-0808">Transferase</keyword>
<dbReference type="InterPro" id="IPR050558">
    <property type="entry name" value="PTS_Sugar-Specific_Components"/>
</dbReference>
<feature type="transmembrane region" description="Helical" evidence="12">
    <location>
        <begin position="393"/>
        <end position="423"/>
    </location>
</feature>
<evidence type="ECO:0000256" key="6">
    <source>
        <dbReference type="ARBA" id="ARBA00022683"/>
    </source>
</evidence>
<evidence type="ECO:0000256" key="2">
    <source>
        <dbReference type="ARBA" id="ARBA00022448"/>
    </source>
</evidence>
<feature type="transmembrane region" description="Helical" evidence="12">
    <location>
        <begin position="332"/>
        <end position="353"/>
    </location>
</feature>
<protein>
    <submittedName>
        <fullName evidence="15">Phosphotransferase system, EIIC</fullName>
    </submittedName>
</protein>
<dbReference type="PROSITE" id="PS51103">
    <property type="entry name" value="PTS_EIIC_TYPE_1"/>
    <property type="match status" value="1"/>
</dbReference>
<dbReference type="InterPro" id="IPR013013">
    <property type="entry name" value="PTS_EIIC_1"/>
</dbReference>
<evidence type="ECO:0000313" key="15">
    <source>
        <dbReference type="EMBL" id="EDR96596.1"/>
    </source>
</evidence>
<keyword evidence="16" id="KW-1185">Reference proteome</keyword>
<gene>
    <name evidence="15" type="ORF">ANACAC_03219</name>
</gene>
<organism evidence="15 16">
    <name type="scientific">Anaerostipes caccae (strain DSM 14662 / CCUG 47493 / JCM 13470 / NCIMB 13811 / L1-92)</name>
    <dbReference type="NCBI Taxonomy" id="411490"/>
    <lineage>
        <taxon>Bacteria</taxon>
        <taxon>Bacillati</taxon>
        <taxon>Bacillota</taxon>
        <taxon>Clostridia</taxon>
        <taxon>Lachnospirales</taxon>
        <taxon>Lachnospiraceae</taxon>
        <taxon>Anaerostipes</taxon>
    </lineage>
</organism>
<comment type="caution">
    <text evidence="15">The sequence shown here is derived from an EMBL/GenBank/DDBJ whole genome shotgun (WGS) entry which is preliminary data.</text>
</comment>
<evidence type="ECO:0000259" key="14">
    <source>
        <dbReference type="PROSITE" id="PS51103"/>
    </source>
</evidence>
<dbReference type="PROSITE" id="PS51098">
    <property type="entry name" value="PTS_EIIB_TYPE_1"/>
    <property type="match status" value="1"/>
</dbReference>
<keyword evidence="7 12" id="KW-0812">Transmembrane</keyword>
<dbReference type="AlphaFoldDB" id="B0MGY2"/>